<dbReference type="EMBL" id="FXTH01000001">
    <property type="protein sequence ID" value="SMO38571.1"/>
    <property type="molecule type" value="Genomic_DNA"/>
</dbReference>
<name>A0A521AV24_9BACT</name>
<dbReference type="Proteomes" id="UP000317593">
    <property type="component" value="Unassembled WGS sequence"/>
</dbReference>
<dbReference type="Pfam" id="PF13476">
    <property type="entry name" value="AAA_23"/>
    <property type="match status" value="1"/>
</dbReference>
<feature type="coiled-coil region" evidence="1">
    <location>
        <begin position="617"/>
        <end position="670"/>
    </location>
</feature>
<reference evidence="3 4" key="1">
    <citation type="submission" date="2017-05" db="EMBL/GenBank/DDBJ databases">
        <authorList>
            <person name="Varghese N."/>
            <person name="Submissions S."/>
        </authorList>
    </citation>
    <scope>NUCLEOTIDE SEQUENCE [LARGE SCALE GENOMIC DNA]</scope>
    <source>
        <strain evidence="3 4">DSM 21194</strain>
    </source>
</reference>
<evidence type="ECO:0000256" key="1">
    <source>
        <dbReference type="SAM" id="Coils"/>
    </source>
</evidence>
<evidence type="ECO:0000313" key="4">
    <source>
        <dbReference type="Proteomes" id="UP000317593"/>
    </source>
</evidence>
<dbReference type="RefSeq" id="WP_142712836.1">
    <property type="nucleotide sequence ID" value="NZ_FXTH01000001.1"/>
</dbReference>
<gene>
    <name evidence="3" type="ORF">SAMN06265218_101385</name>
</gene>
<proteinExistence type="predicted"/>
<protein>
    <submittedName>
        <fullName evidence="3">AAA domain-containing protein</fullName>
    </submittedName>
</protein>
<dbReference type="PANTHER" id="PTHR41259:SF1">
    <property type="entry name" value="DOUBLE-STRAND BREAK REPAIR RAD50 ATPASE, PUTATIVE-RELATED"/>
    <property type="match status" value="1"/>
</dbReference>
<dbReference type="OrthoDB" id="9792800at2"/>
<feature type="coiled-coil region" evidence="1">
    <location>
        <begin position="235"/>
        <end position="385"/>
    </location>
</feature>
<dbReference type="SUPFAM" id="SSF52540">
    <property type="entry name" value="P-loop containing nucleoside triphosphate hydrolases"/>
    <property type="match status" value="2"/>
</dbReference>
<evidence type="ECO:0000313" key="3">
    <source>
        <dbReference type="EMBL" id="SMO38571.1"/>
    </source>
</evidence>
<dbReference type="GO" id="GO:0006302">
    <property type="term" value="P:double-strand break repair"/>
    <property type="evidence" value="ECO:0007669"/>
    <property type="project" value="InterPro"/>
</dbReference>
<dbReference type="GO" id="GO:0016887">
    <property type="term" value="F:ATP hydrolysis activity"/>
    <property type="evidence" value="ECO:0007669"/>
    <property type="project" value="InterPro"/>
</dbReference>
<keyword evidence="1" id="KW-0175">Coiled coil</keyword>
<evidence type="ECO:0000259" key="2">
    <source>
        <dbReference type="Pfam" id="PF13476"/>
    </source>
</evidence>
<dbReference type="AlphaFoldDB" id="A0A521AV24"/>
<feature type="coiled-coil region" evidence="1">
    <location>
        <begin position="452"/>
        <end position="571"/>
    </location>
</feature>
<organism evidence="3 4">
    <name type="scientific">Fodinibius sediminis</name>
    <dbReference type="NCBI Taxonomy" id="1214077"/>
    <lineage>
        <taxon>Bacteria</taxon>
        <taxon>Pseudomonadati</taxon>
        <taxon>Balneolota</taxon>
        <taxon>Balneolia</taxon>
        <taxon>Balneolales</taxon>
        <taxon>Balneolaceae</taxon>
        <taxon>Fodinibius</taxon>
    </lineage>
</organism>
<dbReference type="InterPro" id="IPR038729">
    <property type="entry name" value="Rad50/SbcC_AAA"/>
</dbReference>
<sequence length="818" mass="93979">MKIKSIKLHPFAGIQEKEVNLTDGLNLVLGPNEVGKSTIFHAIHHGLLTSSNLTSRDFDDKMDPFLPIGGDVIRVTLMIYKSDPDTCYEIRKTWRPGLRNGEATLIKPAGTEVNDEDNVQSIIESLIPASPSTVREVMMSRQSGLHEIMERMDQHSEVQQELSDVLRQNVMEAGGMSVDKFREKVESEFKTYFGKWDRDKNYPQKDSSGRDRGVQNPWQQGVGVVLEAWYQKANARKHYDKIISYEEQLDELNSQLEELNAELSEKEQEYSNLSPIQEELQQREVLESKLETIEEKFGRVKEIAKKWPVYEDKIENLTPELEELNEQLDDLAEEQQKAAKKSKIENLKQRVEKLSQLENRIKEARKDLEEAKEITEKDIAELRELKGTIRDLRTTIRASKLKLSVTALQDTEITVSNIDGEEASWEISKGEDLEVEKEGFVTLKTDTLQLTVKSSTDDLESVIEELEAKEEQLKGKLEKLEVKDFEDAVSDNKLYEDYKKRLNQATRQFKDELGDDEYEDLKTKLEEAGDVEGVRELGVIQEERDQLQEKRRELKNELDKMREALSTWKDEYDDDIDNLFSERADLTSSKKEIEGRLEELPDLPEQFDSVKAFNNYLGSLDGSIDDLKEQRGDLREELAELNGGAPQESSDEYEEVVNELTSNFERIKQKAESIAKVKEETTDILAGLEDETYQPLVESFTGWLGEMSDGRFQEVKQDGELPDAFLTPEQTALTFEKLSHGTKDLTALAWKLTASEYFLNDQSSLLVLDDPMVDMDPDRRKQAASALQKFAEEHQVLIFTCHPYYQDVLEVENLIELE</sequence>
<keyword evidence="4" id="KW-1185">Reference proteome</keyword>
<accession>A0A521AV24</accession>
<dbReference type="Gene3D" id="3.40.50.300">
    <property type="entry name" value="P-loop containing nucleotide triphosphate hydrolases"/>
    <property type="match status" value="2"/>
</dbReference>
<dbReference type="InterPro" id="IPR027417">
    <property type="entry name" value="P-loop_NTPase"/>
</dbReference>
<feature type="domain" description="Rad50/SbcC-type AAA" evidence="2">
    <location>
        <begin position="5"/>
        <end position="284"/>
    </location>
</feature>
<dbReference type="PANTHER" id="PTHR41259">
    <property type="entry name" value="DOUBLE-STRAND BREAK REPAIR RAD50 ATPASE, PUTATIVE-RELATED"/>
    <property type="match status" value="1"/>
</dbReference>